<reference evidence="1" key="1">
    <citation type="submission" date="2018-02" db="EMBL/GenBank/DDBJ databases">
        <title>Rhizophora mucronata_Transcriptome.</title>
        <authorList>
            <person name="Meera S.P."/>
            <person name="Sreeshan A."/>
            <person name="Augustine A."/>
        </authorList>
    </citation>
    <scope>NUCLEOTIDE SEQUENCE</scope>
    <source>
        <tissue evidence="1">Leaf</tissue>
    </source>
</reference>
<evidence type="ECO:0000313" key="1">
    <source>
        <dbReference type="EMBL" id="MBX47293.1"/>
    </source>
</evidence>
<dbReference type="EMBL" id="GGEC01066809">
    <property type="protein sequence ID" value="MBX47293.1"/>
    <property type="molecule type" value="Transcribed_RNA"/>
</dbReference>
<accession>A0A2P2NXW4</accession>
<proteinExistence type="predicted"/>
<protein>
    <submittedName>
        <fullName evidence="1">Uncharacterized protein</fullName>
    </submittedName>
</protein>
<organism evidence="1">
    <name type="scientific">Rhizophora mucronata</name>
    <name type="common">Asiatic mangrove</name>
    <dbReference type="NCBI Taxonomy" id="61149"/>
    <lineage>
        <taxon>Eukaryota</taxon>
        <taxon>Viridiplantae</taxon>
        <taxon>Streptophyta</taxon>
        <taxon>Embryophyta</taxon>
        <taxon>Tracheophyta</taxon>
        <taxon>Spermatophyta</taxon>
        <taxon>Magnoliopsida</taxon>
        <taxon>eudicotyledons</taxon>
        <taxon>Gunneridae</taxon>
        <taxon>Pentapetalae</taxon>
        <taxon>rosids</taxon>
        <taxon>fabids</taxon>
        <taxon>Malpighiales</taxon>
        <taxon>Rhizophoraceae</taxon>
        <taxon>Rhizophora</taxon>
    </lineage>
</organism>
<sequence length="8" mass="1030">MSVVFWVY</sequence>
<name>A0A2P2NXW4_RHIMU</name>